<proteinExistence type="predicted"/>
<evidence type="ECO:0000313" key="1">
    <source>
        <dbReference type="EMBL" id="OEJ92304.1"/>
    </source>
</evidence>
<dbReference type="Gene3D" id="3.40.50.1000">
    <property type="entry name" value="HAD superfamily/HAD-like"/>
    <property type="match status" value="1"/>
</dbReference>
<dbReference type="InterPro" id="IPR050849">
    <property type="entry name" value="HAD-like_hydrolase_phosphatase"/>
</dbReference>
<reference evidence="2" key="1">
    <citation type="journal article" date="2016" name="Genome Announc.">
        <title>Genome sequences of three species of Hanseniaspora isolated from spontaneous wine fermentations.</title>
        <authorList>
            <person name="Sternes P.R."/>
            <person name="Lee D."/>
            <person name="Kutyna D.R."/>
            <person name="Borneman A.R."/>
        </authorList>
    </citation>
    <scope>NUCLEOTIDE SEQUENCE [LARGE SCALE GENOMIC DNA]</scope>
    <source>
        <strain evidence="2">AWRI3579</strain>
    </source>
</reference>
<dbReference type="EMBL" id="LPNM01000001">
    <property type="protein sequence ID" value="OEJ92304.1"/>
    <property type="molecule type" value="Genomic_DNA"/>
</dbReference>
<dbReference type="SUPFAM" id="SSF56784">
    <property type="entry name" value="HAD-like"/>
    <property type="match status" value="1"/>
</dbReference>
<keyword evidence="2" id="KW-1185">Reference proteome</keyword>
<comment type="caution">
    <text evidence="1">The sequence shown here is derived from an EMBL/GenBank/DDBJ whole genome shotgun (WGS) entry which is preliminary data.</text>
</comment>
<name>A0A1E5RZJ4_9ASCO</name>
<protein>
    <submittedName>
        <fullName evidence="1">UPF0655 protein</fullName>
    </submittedName>
</protein>
<sequence>MPNKRKCFVIDFDETVTVHDTIKNIVQAGIQLNRGDLPSTVTYKNIEDFYVKTYRQLNSKKGSHLPNAWGQHHAHRLCNVTLKYINEYNYQSFLKPYEDETLQNIVNSDIFKGVCVDALVKAVTPELEIRSGFNSFLENSSDLLKEGLLYVLSLNFSKELICNVVKGLAQSQVYCNYLETSGDVKSDISVKYNGKLNGKILVGSDKSDVLFDMFGSDRTFESSFKAGSQGAEVWYIGDSRSDYLSILHPLVNVGFLLIDEQNTDKFQKCCDFFKTGKLGYGDITATLYEAGWLPSDTCKRVYLVKGWHEIISLARF</sequence>
<dbReference type="OrthoDB" id="10255128at2759"/>
<dbReference type="AlphaFoldDB" id="A0A1E5RZJ4"/>
<dbReference type="InterPro" id="IPR036412">
    <property type="entry name" value="HAD-like_sf"/>
</dbReference>
<organism evidence="1 2">
    <name type="scientific">Hanseniaspora osmophila</name>
    <dbReference type="NCBI Taxonomy" id="56408"/>
    <lineage>
        <taxon>Eukaryota</taxon>
        <taxon>Fungi</taxon>
        <taxon>Dikarya</taxon>
        <taxon>Ascomycota</taxon>
        <taxon>Saccharomycotina</taxon>
        <taxon>Saccharomycetes</taxon>
        <taxon>Saccharomycodales</taxon>
        <taxon>Saccharomycodaceae</taxon>
        <taxon>Hanseniaspora</taxon>
    </lineage>
</organism>
<dbReference type="Proteomes" id="UP000095728">
    <property type="component" value="Unassembled WGS sequence"/>
</dbReference>
<dbReference type="PANTHER" id="PTHR28181">
    <property type="entry name" value="UPF0655 PROTEIN YCR015C"/>
    <property type="match status" value="1"/>
</dbReference>
<dbReference type="FunCoup" id="A0A1E5RZJ4">
    <property type="interactions" value="25"/>
</dbReference>
<accession>A0A1E5RZJ4</accession>
<evidence type="ECO:0000313" key="2">
    <source>
        <dbReference type="Proteomes" id="UP000095728"/>
    </source>
</evidence>
<gene>
    <name evidence="1" type="ORF">AWRI3579_g82</name>
</gene>
<dbReference type="InParanoid" id="A0A1E5RZJ4"/>
<dbReference type="InterPro" id="IPR023214">
    <property type="entry name" value="HAD_sf"/>
</dbReference>
<dbReference type="PANTHER" id="PTHR28181:SF1">
    <property type="entry name" value="COLD TOLERANCE PROTEIN 1"/>
    <property type="match status" value="1"/>
</dbReference>